<evidence type="ECO:0000256" key="3">
    <source>
        <dbReference type="RuleBase" id="RU365026"/>
    </source>
</evidence>
<dbReference type="InterPro" id="IPR046364">
    <property type="entry name" value="Exo70_C"/>
</dbReference>
<protein>
    <recommendedName>
        <fullName evidence="3">Exocyst subunit Exo70 family protein</fullName>
    </recommendedName>
</protein>
<evidence type="ECO:0000256" key="1">
    <source>
        <dbReference type="ARBA" id="ARBA00006756"/>
    </source>
</evidence>
<reference evidence="6 7" key="1">
    <citation type="submission" date="2021-09" db="EMBL/GenBank/DDBJ databases">
        <title>Genomic insights and catalytic innovation underlie evolution of tropane alkaloids biosynthesis.</title>
        <authorList>
            <person name="Wang Y.-J."/>
            <person name="Tian T."/>
            <person name="Huang J.-P."/>
            <person name="Huang S.-X."/>
        </authorList>
    </citation>
    <scope>NUCLEOTIDE SEQUENCE [LARGE SCALE GENOMIC DNA]</scope>
    <source>
        <strain evidence="6">KIB-2018</strain>
        <tissue evidence="6">Leaf</tissue>
    </source>
</reference>
<dbReference type="GO" id="GO:0006887">
    <property type="term" value="P:exocytosis"/>
    <property type="evidence" value="ECO:0007669"/>
    <property type="project" value="UniProtKB-KW"/>
</dbReference>
<feature type="compositionally biased region" description="Low complexity" evidence="4">
    <location>
        <begin position="223"/>
        <end position="238"/>
    </location>
</feature>
<sequence length="701" mass="80059">MDKSTSFSRDDKDNDNEKQNDKNDKKNDHASPIEQQPEDVQEASERPRTAESDQMQQSAEEPVPVPTPESKPEPEKLEPELETEPEPEPELTLHQVLEDVDRFLQVLSATNDKTSDPPEAPKSVESLLKMVEEIISSCSVKAKFGQNQEEDSPITESLIRITKMLNLFREFDSHSTSASSINQATAVLHQAMIMLDTEMCSILESCPLKCGNVDPKTPRDTKQQSSVTQQQSDQNAPESESEEEEKYPPYSPEQITCLKKIVTTMISSGYEKDCCLVYEAMRRNAFLNELEKQGYTDISMEEVQKMQWDAMETEIATWINVIKHCSSVLLCGERKLFFSVFEEYPSISQRLFGNLAAAVVTRFLNFAEAVTLTKQSAERLFKFLDLYETVRDLIPSIDDSFSIGIADELKAETWAVKSRLGEAAVSIFCNLENSIKRDNGKTPVPSGAVHPLTRYTMNYLKYACEYKDTLEEVFKQHQRTDDSSDSNGQDAETKEGTPRDDGKPETSRFGGQLNKIMDLLEENLEMKSKMYRDPSLRNIFLMNNGRYILQKIKGSSEIYEMMGHTWCRKLSSDLRLYHKSYTRETWSKLLQCLTLDGLHVNGKVAKPALKERFKMFNAMFDEIHRTQSTWVVSDEQLQSELRVSVSAVVIPAYRSFLGRFQQYLTPGRQTEKYIKYQSEDIENSIEELFGGDPASMARRRT</sequence>
<feature type="compositionally biased region" description="Acidic residues" evidence="4">
    <location>
        <begin position="80"/>
        <end position="89"/>
    </location>
</feature>
<feature type="compositionally biased region" description="Basic and acidic residues" evidence="4">
    <location>
        <begin position="70"/>
        <end position="79"/>
    </location>
</feature>
<feature type="region of interest" description="Disordered" evidence="4">
    <location>
        <begin position="1"/>
        <end position="89"/>
    </location>
</feature>
<feature type="region of interest" description="Disordered" evidence="4">
    <location>
        <begin position="215"/>
        <end position="250"/>
    </location>
</feature>
<proteinExistence type="inferred from homology"/>
<keyword evidence="3" id="KW-0653">Protein transport</keyword>
<dbReference type="EMBL" id="JAIWQS010000007">
    <property type="protein sequence ID" value="KAJ8759225.1"/>
    <property type="molecule type" value="Genomic_DNA"/>
</dbReference>
<dbReference type="InterPro" id="IPR016159">
    <property type="entry name" value="Cullin_repeat-like_dom_sf"/>
</dbReference>
<dbReference type="AlphaFoldDB" id="A0AAV8SZ09"/>
<dbReference type="SUPFAM" id="SSF74788">
    <property type="entry name" value="Cullin repeat-like"/>
    <property type="match status" value="1"/>
</dbReference>
<keyword evidence="3" id="KW-0268">Exocytosis</keyword>
<dbReference type="GO" id="GO:0000145">
    <property type="term" value="C:exocyst"/>
    <property type="evidence" value="ECO:0007669"/>
    <property type="project" value="InterPro"/>
</dbReference>
<dbReference type="PANTHER" id="PTHR12542">
    <property type="entry name" value="EXOCYST COMPLEX PROTEIN EXO70"/>
    <property type="match status" value="1"/>
</dbReference>
<dbReference type="PANTHER" id="PTHR12542:SF127">
    <property type="entry name" value="EXOCYST COMPLEX COMPONENT EXO70C1"/>
    <property type="match status" value="1"/>
</dbReference>
<name>A0AAV8SZ09_9ROSI</name>
<dbReference type="GO" id="GO:0015031">
    <property type="term" value="P:protein transport"/>
    <property type="evidence" value="ECO:0007669"/>
    <property type="project" value="UniProtKB-KW"/>
</dbReference>
<feature type="compositionally biased region" description="Basic and acidic residues" evidence="4">
    <location>
        <begin position="491"/>
        <end position="506"/>
    </location>
</feature>
<evidence type="ECO:0000313" key="7">
    <source>
        <dbReference type="Proteomes" id="UP001159364"/>
    </source>
</evidence>
<comment type="similarity">
    <text evidence="1 3">Belongs to the EXO70 family.</text>
</comment>
<evidence type="ECO:0000259" key="5">
    <source>
        <dbReference type="Pfam" id="PF03081"/>
    </source>
</evidence>
<evidence type="ECO:0000313" key="6">
    <source>
        <dbReference type="EMBL" id="KAJ8759225.1"/>
    </source>
</evidence>
<keyword evidence="2 3" id="KW-0813">Transport</keyword>
<feature type="compositionally biased region" description="Basic and acidic residues" evidence="4">
    <location>
        <begin position="1"/>
        <end position="31"/>
    </location>
</feature>
<evidence type="ECO:0000256" key="2">
    <source>
        <dbReference type="ARBA" id="ARBA00022448"/>
    </source>
</evidence>
<accession>A0AAV8SZ09</accession>
<feature type="region of interest" description="Disordered" evidence="4">
    <location>
        <begin position="476"/>
        <end position="510"/>
    </location>
</feature>
<dbReference type="Pfam" id="PF03081">
    <property type="entry name" value="Exo70_C"/>
    <property type="match status" value="1"/>
</dbReference>
<dbReference type="GO" id="GO:0005546">
    <property type="term" value="F:phosphatidylinositol-4,5-bisphosphate binding"/>
    <property type="evidence" value="ECO:0007669"/>
    <property type="project" value="InterPro"/>
</dbReference>
<dbReference type="Proteomes" id="UP001159364">
    <property type="component" value="Linkage Group LG07"/>
</dbReference>
<dbReference type="InterPro" id="IPR004140">
    <property type="entry name" value="Exo70"/>
</dbReference>
<gene>
    <name evidence="6" type="ORF">K2173_006685</name>
</gene>
<organism evidence="6 7">
    <name type="scientific">Erythroxylum novogranatense</name>
    <dbReference type="NCBI Taxonomy" id="1862640"/>
    <lineage>
        <taxon>Eukaryota</taxon>
        <taxon>Viridiplantae</taxon>
        <taxon>Streptophyta</taxon>
        <taxon>Embryophyta</taxon>
        <taxon>Tracheophyta</taxon>
        <taxon>Spermatophyta</taxon>
        <taxon>Magnoliopsida</taxon>
        <taxon>eudicotyledons</taxon>
        <taxon>Gunneridae</taxon>
        <taxon>Pentapetalae</taxon>
        <taxon>rosids</taxon>
        <taxon>fabids</taxon>
        <taxon>Malpighiales</taxon>
        <taxon>Erythroxylaceae</taxon>
        <taxon>Erythroxylum</taxon>
    </lineage>
</organism>
<keyword evidence="7" id="KW-1185">Reference proteome</keyword>
<comment type="function">
    <text evidence="3">Component of the exocyst complex.</text>
</comment>
<dbReference type="Gene3D" id="1.20.1280.170">
    <property type="entry name" value="Exocyst complex component Exo70"/>
    <property type="match status" value="1"/>
</dbReference>
<feature type="domain" description="Exocyst complex subunit Exo70 C-terminal" evidence="5">
    <location>
        <begin position="317"/>
        <end position="686"/>
    </location>
</feature>
<comment type="caution">
    <text evidence="6">The sequence shown here is derived from an EMBL/GenBank/DDBJ whole genome shotgun (WGS) entry which is preliminary data.</text>
</comment>
<evidence type="ECO:0000256" key="4">
    <source>
        <dbReference type="SAM" id="MobiDB-lite"/>
    </source>
</evidence>